<dbReference type="PANTHER" id="PTHR45641">
    <property type="entry name" value="TETRATRICOPEPTIDE REPEAT PROTEIN (AFU_ORTHOLOGUE AFUA_6G03870)"/>
    <property type="match status" value="1"/>
</dbReference>
<feature type="transmembrane region" description="Helical" evidence="4">
    <location>
        <begin position="871"/>
        <end position="894"/>
    </location>
</feature>
<dbReference type="PROSITE" id="PS50005">
    <property type="entry name" value="TPR"/>
    <property type="match status" value="2"/>
</dbReference>
<evidence type="ECO:0000313" key="7">
    <source>
        <dbReference type="Proteomes" id="UP000663881"/>
    </source>
</evidence>
<evidence type="ECO:0000313" key="6">
    <source>
        <dbReference type="EMBL" id="CAF3567005.1"/>
    </source>
</evidence>
<organism evidence="6 7">
    <name type="scientific">Adineta steineri</name>
    <dbReference type="NCBI Taxonomy" id="433720"/>
    <lineage>
        <taxon>Eukaryota</taxon>
        <taxon>Metazoa</taxon>
        <taxon>Spiralia</taxon>
        <taxon>Gnathifera</taxon>
        <taxon>Rotifera</taxon>
        <taxon>Eurotatoria</taxon>
        <taxon>Bdelloidea</taxon>
        <taxon>Adinetida</taxon>
        <taxon>Adinetidae</taxon>
        <taxon>Adineta</taxon>
    </lineage>
</organism>
<proteinExistence type="predicted"/>
<dbReference type="Proteomes" id="UP000663891">
    <property type="component" value="Unassembled WGS sequence"/>
</dbReference>
<dbReference type="Gene3D" id="3.90.176.10">
    <property type="entry name" value="Toxin ADP-ribosyltransferase, Chain A, domain 1"/>
    <property type="match status" value="1"/>
</dbReference>
<dbReference type="SMART" id="SM00028">
    <property type="entry name" value="TPR"/>
    <property type="match status" value="9"/>
</dbReference>
<dbReference type="Proteomes" id="UP000663881">
    <property type="component" value="Unassembled WGS sequence"/>
</dbReference>
<dbReference type="EMBL" id="CAJNON010000989">
    <property type="protein sequence ID" value="CAF1413539.1"/>
    <property type="molecule type" value="Genomic_DNA"/>
</dbReference>
<dbReference type="InterPro" id="IPR019734">
    <property type="entry name" value="TPR_rpt"/>
</dbReference>
<dbReference type="PROSITE" id="PS51996">
    <property type="entry name" value="TR_MART"/>
    <property type="match status" value="1"/>
</dbReference>
<dbReference type="Pfam" id="PF13424">
    <property type="entry name" value="TPR_12"/>
    <property type="match status" value="2"/>
</dbReference>
<dbReference type="Pfam" id="PF13374">
    <property type="entry name" value="TPR_10"/>
    <property type="match status" value="1"/>
</dbReference>
<sequence length="895" mass="105635">MALDIDEVKRFNCGQLSENDESDNTSNKNQESITLIWFDKNVDLNSKDIQLTKTKLKEINDYTLFYNNLDSCIQYIESIKSEIIFLIVSGSDAHNLLSKIHNLRQINSIFIFCMDKLKYDKTLIEKGNYDKIVDIFTEQNSLIKRIKRTIQLVERQMDIYSLYNKNQKSIRNLTKESASFIWHQLLKEVLQKMPSGDTNAKQDMIEKCRLYYRGNKKELKNIEDFDKNYSINDAIRWYTKDSFIFKLINKALRTEDVDALYTFRFYLIDLCSQLVINHEMVLECYESKSLKLYRGIKYTKDEIDRLKDSIGHLILTNGFLSTSDNIEVAEIYAGITDMNSNGSRNDFEPVIFEIDYDTNKHSTAIIANISCYSQFRDEQEFLFDLGTVFQIKDFSYKQERKCWVCQMIPSDKGSEIAREYLEFQRNEMNNGKLNMFVLFGNLLFVMGEYIKCRDYFQNLLSHQSMQDSSNLIDIYLELGLALNGTGQLVSSKQYLQNAYDLSLTIESSLGRSAKILSRIGDIYSSHGEFKYALHYYFKGSKLLQIDNENELLIAYLLTQIAEIYFFKGQTDLSLEHFEKSYKYLENSAPKDHPYMTRYYTGMCMIHYHKGSYDLALNYQIKAYENAKKICPADNHMHFSGTNNNIGKCYYKKYEYDQAMNYFQKGLDIARKVLKNDDNYRDMGVVINNIGKCYYRQKHYSQALKQYHIMLKLLEKANLKDHADMAYTLKNIGEVYLDLLNFDLALDYFHQALFIYKKIFNDLEHRDIAKCLNLIGQVYYYKNTNDDETCLDYYNKALEIWQHVLPHNHLDLALCYKNITLFYLNRRFDYIQAEKYFLVSYGIYRQVLTADHPHLNEIYDIMQMILKCKQKTILFMIIDTFKLILFLILFTIGLLI</sequence>
<dbReference type="AlphaFoldDB" id="A0A818LAS7"/>
<keyword evidence="1" id="KW-0677">Repeat</keyword>
<keyword evidence="4" id="KW-1133">Transmembrane helix</keyword>
<keyword evidence="2 3" id="KW-0802">TPR repeat</keyword>
<dbReference type="SUPFAM" id="SSF56399">
    <property type="entry name" value="ADP-ribosylation"/>
    <property type="match status" value="1"/>
</dbReference>
<accession>A0A818LAS7</accession>
<name>A0A818LAS7_9BILA</name>
<dbReference type="SUPFAM" id="SSF48452">
    <property type="entry name" value="TPR-like"/>
    <property type="match status" value="2"/>
</dbReference>
<feature type="repeat" description="TPR" evidence="3">
    <location>
        <begin position="725"/>
        <end position="758"/>
    </location>
</feature>
<dbReference type="InterPro" id="IPR011990">
    <property type="entry name" value="TPR-like_helical_dom_sf"/>
</dbReference>
<protein>
    <submittedName>
        <fullName evidence="6">Uncharacterized protein</fullName>
    </submittedName>
</protein>
<evidence type="ECO:0000256" key="4">
    <source>
        <dbReference type="SAM" id="Phobius"/>
    </source>
</evidence>
<feature type="repeat" description="TPR" evidence="3">
    <location>
        <begin position="639"/>
        <end position="672"/>
    </location>
</feature>
<comment type="caution">
    <text evidence="6">The sequence shown here is derived from an EMBL/GenBank/DDBJ whole genome shotgun (WGS) entry which is preliminary data.</text>
</comment>
<reference evidence="6" key="1">
    <citation type="submission" date="2021-02" db="EMBL/GenBank/DDBJ databases">
        <authorList>
            <person name="Nowell W R."/>
        </authorList>
    </citation>
    <scope>NUCLEOTIDE SEQUENCE</scope>
</reference>
<keyword evidence="4" id="KW-0812">Transmembrane</keyword>
<dbReference type="PANTHER" id="PTHR45641:SF19">
    <property type="entry name" value="NEPHROCYSTIN-3"/>
    <property type="match status" value="1"/>
</dbReference>
<dbReference type="OrthoDB" id="421075at2759"/>
<gene>
    <name evidence="6" type="ORF">OKA104_LOCUS4899</name>
    <name evidence="5" type="ORF">VCS650_LOCUS37270</name>
</gene>
<dbReference type="EMBL" id="CAJOAY010000164">
    <property type="protein sequence ID" value="CAF3567005.1"/>
    <property type="molecule type" value="Genomic_DNA"/>
</dbReference>
<evidence type="ECO:0000256" key="2">
    <source>
        <dbReference type="ARBA" id="ARBA00022803"/>
    </source>
</evidence>
<dbReference type="Gene3D" id="1.25.40.10">
    <property type="entry name" value="Tetratricopeptide repeat domain"/>
    <property type="match status" value="3"/>
</dbReference>
<evidence type="ECO:0000256" key="3">
    <source>
        <dbReference type="PROSITE-ProRule" id="PRU00339"/>
    </source>
</evidence>
<keyword evidence="4" id="KW-0472">Membrane</keyword>
<evidence type="ECO:0000256" key="1">
    <source>
        <dbReference type="ARBA" id="ARBA00022737"/>
    </source>
</evidence>
<evidence type="ECO:0000313" key="5">
    <source>
        <dbReference type="EMBL" id="CAF1413539.1"/>
    </source>
</evidence>